<dbReference type="Pfam" id="PF12550">
    <property type="entry name" value="GCR1_C"/>
    <property type="match status" value="1"/>
</dbReference>
<evidence type="ECO:0000259" key="2">
    <source>
        <dbReference type="Pfam" id="PF12550"/>
    </source>
</evidence>
<evidence type="ECO:0000313" key="3">
    <source>
        <dbReference type="EMBL" id="GBE83984.1"/>
    </source>
</evidence>
<feature type="region of interest" description="Disordered" evidence="1">
    <location>
        <begin position="1"/>
        <end position="52"/>
    </location>
</feature>
<dbReference type="Proteomes" id="UP000287166">
    <property type="component" value="Unassembled WGS sequence"/>
</dbReference>
<protein>
    <recommendedName>
        <fullName evidence="2">Transcription activator GCR1-like domain-containing protein</fullName>
    </recommendedName>
</protein>
<dbReference type="AlphaFoldDB" id="A0A401GQF7"/>
<evidence type="ECO:0000313" key="4">
    <source>
        <dbReference type="Proteomes" id="UP000287166"/>
    </source>
</evidence>
<gene>
    <name evidence="3" type="ORF">SCP_0510430</name>
</gene>
<dbReference type="GeneID" id="38780901"/>
<evidence type="ECO:0000256" key="1">
    <source>
        <dbReference type="SAM" id="MobiDB-lite"/>
    </source>
</evidence>
<organism evidence="3 4">
    <name type="scientific">Sparassis crispa</name>
    <dbReference type="NCBI Taxonomy" id="139825"/>
    <lineage>
        <taxon>Eukaryota</taxon>
        <taxon>Fungi</taxon>
        <taxon>Dikarya</taxon>
        <taxon>Basidiomycota</taxon>
        <taxon>Agaricomycotina</taxon>
        <taxon>Agaricomycetes</taxon>
        <taxon>Polyporales</taxon>
        <taxon>Sparassidaceae</taxon>
        <taxon>Sparassis</taxon>
    </lineage>
</organism>
<comment type="caution">
    <text evidence="3">The sequence shown here is derived from an EMBL/GenBank/DDBJ whole genome shotgun (WGS) entry which is preliminary data.</text>
</comment>
<dbReference type="STRING" id="139825.A0A401GQF7"/>
<dbReference type="RefSeq" id="XP_027614897.1">
    <property type="nucleotide sequence ID" value="XM_027759096.1"/>
</dbReference>
<dbReference type="EMBL" id="BFAD01000005">
    <property type="protein sequence ID" value="GBE83984.1"/>
    <property type="molecule type" value="Genomic_DNA"/>
</dbReference>
<dbReference type="InterPro" id="IPR022210">
    <property type="entry name" value="TF_GCR1-like"/>
</dbReference>
<dbReference type="OrthoDB" id="2663544at2759"/>
<feature type="domain" description="Transcription activator GCR1-like" evidence="2">
    <location>
        <begin position="205"/>
        <end position="273"/>
    </location>
</feature>
<reference evidence="3 4" key="1">
    <citation type="journal article" date="2018" name="Sci. Rep.">
        <title>Genome sequence of the cauliflower mushroom Sparassis crispa (Hanabiratake) and its association with beneficial usage.</title>
        <authorList>
            <person name="Kiyama R."/>
            <person name="Furutani Y."/>
            <person name="Kawaguchi K."/>
            <person name="Nakanishi T."/>
        </authorList>
    </citation>
    <scope>NUCLEOTIDE SEQUENCE [LARGE SCALE GENOMIC DNA]</scope>
</reference>
<accession>A0A401GQF7</accession>
<keyword evidence="4" id="KW-1185">Reference proteome</keyword>
<sequence length="309" mass="34007">MPTPVPETCNFPRTVSDRRNPALPLSPPMLPPVASSPLPRQTSPQAPSPLSPTMPGICAVERHVVPGPSTPPVSTSPSMVTINIVTSPNVMLSVASSSHDAPTGSLSSHCELHVPSGVHVPAAMPQPTASLAPRRTAVAHVVHGTAAPMATPSSSLVPQNSPLTPQALKWAALASKHGDERLRRHAQWDFHGEWLPYYEYQPVCQITDIWTEWAEGIGNYLPVQLLCEEWGAKWRRNVPKLKTEANRRMSVVQLVEALQKKRNWHLNIALHFLHEKYEPHYTPHQFCDFLKHDHRAGAESVLAAAAYYP</sequence>
<name>A0A401GQF7_9APHY</name>
<proteinExistence type="predicted"/>
<dbReference type="InParanoid" id="A0A401GQF7"/>